<evidence type="ECO:0000313" key="2">
    <source>
        <dbReference type="Proteomes" id="UP000064967"/>
    </source>
</evidence>
<evidence type="ECO:0000313" key="1">
    <source>
        <dbReference type="EMBL" id="AKV01360.1"/>
    </source>
</evidence>
<dbReference type="STRING" id="1391654.AKJ09_08023"/>
<dbReference type="EMBL" id="CP012333">
    <property type="protein sequence ID" value="AKV01360.1"/>
    <property type="molecule type" value="Genomic_DNA"/>
</dbReference>
<gene>
    <name evidence="1" type="ORF">AKJ09_08023</name>
</gene>
<protein>
    <submittedName>
        <fullName evidence="1">Uncharacterized protein</fullName>
    </submittedName>
</protein>
<accession>A0A0K1Q7I5</accession>
<dbReference type="KEGG" id="llu:AKJ09_08023"/>
<reference evidence="1 2" key="1">
    <citation type="submission" date="2015-08" db="EMBL/GenBank/DDBJ databases">
        <authorList>
            <person name="Babu N.S."/>
            <person name="Beckwith C.J."/>
            <person name="Beseler K.G."/>
            <person name="Brison A."/>
            <person name="Carone J.V."/>
            <person name="Caskin T.P."/>
            <person name="Diamond M."/>
            <person name="Durham M.E."/>
            <person name="Foxe J.M."/>
            <person name="Go M."/>
            <person name="Henderson B.A."/>
            <person name="Jones I.B."/>
            <person name="McGettigan J.A."/>
            <person name="Micheletti S.J."/>
            <person name="Nasrallah M.E."/>
            <person name="Ortiz D."/>
            <person name="Piller C.R."/>
            <person name="Privatt S.R."/>
            <person name="Schneider S.L."/>
            <person name="Sharp S."/>
            <person name="Smith T.C."/>
            <person name="Stanton J.D."/>
            <person name="Ullery H.E."/>
            <person name="Wilson R.J."/>
            <person name="Serrano M.G."/>
            <person name="Buck G."/>
            <person name="Lee V."/>
            <person name="Wang Y."/>
            <person name="Carvalho R."/>
            <person name="Voegtly L."/>
            <person name="Shi R."/>
            <person name="Duckworth R."/>
            <person name="Johnson A."/>
            <person name="Loviza R."/>
            <person name="Walstead R."/>
            <person name="Shah Z."/>
            <person name="Kiflezghi M."/>
            <person name="Wade K."/>
            <person name="Ball S.L."/>
            <person name="Bradley K.W."/>
            <person name="Asai D.J."/>
            <person name="Bowman C.A."/>
            <person name="Russell D.A."/>
            <person name="Pope W.H."/>
            <person name="Jacobs-Sera D."/>
            <person name="Hendrix R.W."/>
            <person name="Hatfull G.F."/>
        </authorList>
    </citation>
    <scope>NUCLEOTIDE SEQUENCE [LARGE SCALE GENOMIC DNA]</scope>
    <source>
        <strain evidence="1 2">DSM 27648</strain>
    </source>
</reference>
<name>A0A0K1Q7I5_9BACT</name>
<organism evidence="1 2">
    <name type="scientific">Labilithrix luteola</name>
    <dbReference type="NCBI Taxonomy" id="1391654"/>
    <lineage>
        <taxon>Bacteria</taxon>
        <taxon>Pseudomonadati</taxon>
        <taxon>Myxococcota</taxon>
        <taxon>Polyangia</taxon>
        <taxon>Polyangiales</taxon>
        <taxon>Labilitrichaceae</taxon>
        <taxon>Labilithrix</taxon>
    </lineage>
</organism>
<dbReference type="Proteomes" id="UP000064967">
    <property type="component" value="Chromosome"/>
</dbReference>
<dbReference type="AlphaFoldDB" id="A0A0K1Q7I5"/>
<proteinExistence type="predicted"/>
<keyword evidence="2" id="KW-1185">Reference proteome</keyword>
<sequence length="40" mass="4714">MLRHGCFVFLLSEVVEYQDNNRDDPMRWGAQFVTLRPSAD</sequence>